<dbReference type="InterPro" id="IPR001712">
    <property type="entry name" value="T3SS_FHIPEP"/>
</dbReference>
<feature type="transmembrane region" description="Helical" evidence="7">
    <location>
        <begin position="29"/>
        <end position="48"/>
    </location>
</feature>
<dbReference type="PANTHER" id="PTHR30161:SF1">
    <property type="entry name" value="FLAGELLAR BIOSYNTHESIS PROTEIN FLHA-RELATED"/>
    <property type="match status" value="1"/>
</dbReference>
<dbReference type="Proteomes" id="UP001595840">
    <property type="component" value="Unassembled WGS sequence"/>
</dbReference>
<organism evidence="9 10">
    <name type="scientific">Simiduia curdlanivorans</name>
    <dbReference type="NCBI Taxonomy" id="1492769"/>
    <lineage>
        <taxon>Bacteria</taxon>
        <taxon>Pseudomonadati</taxon>
        <taxon>Pseudomonadota</taxon>
        <taxon>Gammaproteobacteria</taxon>
        <taxon>Cellvibrionales</taxon>
        <taxon>Cellvibrionaceae</taxon>
        <taxon>Simiduia</taxon>
    </lineage>
</organism>
<evidence type="ECO:0000256" key="4">
    <source>
        <dbReference type="ARBA" id="ARBA00022692"/>
    </source>
</evidence>
<dbReference type="Gene3D" id="3.40.30.60">
    <property type="entry name" value="FHIPEP family, domain 1"/>
    <property type="match status" value="1"/>
</dbReference>
<keyword evidence="7" id="KW-1005">Bacterial flagellum biogenesis</keyword>
<feature type="transmembrane region" description="Helical" evidence="7">
    <location>
        <begin position="216"/>
        <end position="237"/>
    </location>
</feature>
<dbReference type="Gene3D" id="1.10.8.540">
    <property type="entry name" value="FHIPEP family, domain 3"/>
    <property type="match status" value="1"/>
</dbReference>
<keyword evidence="3 7" id="KW-1003">Cell membrane</keyword>
<dbReference type="InterPro" id="IPR042193">
    <property type="entry name" value="FHIPEP_3"/>
</dbReference>
<protein>
    <recommendedName>
        <fullName evidence="7">Flagellar biosynthesis protein FlhA</fullName>
    </recommendedName>
</protein>
<keyword evidence="10" id="KW-1185">Reference proteome</keyword>
<comment type="caution">
    <text evidence="9">The sequence shown here is derived from an EMBL/GenBank/DDBJ whole genome shotgun (WGS) entry which is preliminary data.</text>
</comment>
<evidence type="ECO:0000256" key="3">
    <source>
        <dbReference type="ARBA" id="ARBA00022475"/>
    </source>
</evidence>
<comment type="function">
    <text evidence="7">Required for formation of the rod structure of the flagellar apparatus. Together with FliI and FliH, may constitute the export apparatus of flagellin.</text>
</comment>
<name>A0ABV8V7A4_9GAMM</name>
<dbReference type="InterPro" id="IPR042194">
    <property type="entry name" value="FHIPEP_1"/>
</dbReference>
<reference evidence="10" key="1">
    <citation type="journal article" date="2019" name="Int. J. Syst. Evol. Microbiol.">
        <title>The Global Catalogue of Microorganisms (GCM) 10K type strain sequencing project: providing services to taxonomists for standard genome sequencing and annotation.</title>
        <authorList>
            <consortium name="The Broad Institute Genomics Platform"/>
            <consortium name="The Broad Institute Genome Sequencing Center for Infectious Disease"/>
            <person name="Wu L."/>
            <person name="Ma J."/>
        </authorList>
    </citation>
    <scope>NUCLEOTIDE SEQUENCE [LARGE SCALE GENOMIC DNA]</scope>
    <source>
        <strain evidence="10">CECT 8570</strain>
    </source>
</reference>
<dbReference type="NCBIfam" id="TIGR01398">
    <property type="entry name" value="FlhA"/>
    <property type="match status" value="1"/>
</dbReference>
<feature type="transmembrane region" description="Helical" evidence="7">
    <location>
        <begin position="85"/>
        <end position="107"/>
    </location>
</feature>
<dbReference type="PIRSF" id="PIRSF005419">
    <property type="entry name" value="FlhA"/>
    <property type="match status" value="1"/>
</dbReference>
<keyword evidence="6 7" id="KW-0472">Membrane</keyword>
<sequence>MALPGFSSLAGFDGRAAFNNASRVGRGNIGIPLLLLMLLGMMILPVPAFLLDVFFSFNIALSIVVLLVGVYALRPLDFAVFPTILLLATLLRLALNVASTRVVLLYGHEGGDAAGKVIEAFGEVVIGGNYAVGLVVFLILMIINFVVVTKGAGRISEVSARFTLDAMPGKQMAIDADLNAGLINQEEAKLRRSEVASEADFYGAMDGASKFVRGDAVAGILILLINVIGGLIVGMAQHQLEFQDALQKYILLTIGDGLVAQIPSLLLSTSAAILVTRVNTSEDMSNQIFRQMFDSPKALAVSSGVLLIMGSIPGMPHVAFLGLGFACAGLAWFIHKRKSQGELVEEGPSTAKRRPSDKPSTAGAAELRDPQAPALEHKAEPIEVTWDDVKPVDVIGLEVGYRLIPMVDKGQGGELLGRIRGVRKKMSQEVGFLVPTVHIRDNLDLLPGQYRVTLMGVAIAEEEVHPDRDLAINPGQVFGELEGIAAKDPAFGLPAVWIKRTERDHAQTMGYTVVDASTVVATHLNQILSQHINELLGLEDVQQLVDMLAKTSPKLAEHLVPESVSLKTLLKVLQLLLVENVSIKDMRSIAEAVAANSEKSQDPVTLLASVRSALSRQIVQSLVGNEPDLPVITLEPALEQILLKTYQQSQKGGDGTPVIEPGLAEKLRLSVQKAAQKQEASGGPVILLVATQLRFQLSRFIRAFVPEIAVLAYNEIPQTKQITIVASVGA</sequence>
<dbReference type="EMBL" id="JBHSCX010000021">
    <property type="protein sequence ID" value="MFC4363799.1"/>
    <property type="molecule type" value="Genomic_DNA"/>
</dbReference>
<comment type="subcellular location">
    <subcellularLocation>
        <location evidence="1 7">Cell membrane</location>
        <topology evidence="1 7">Multi-pass membrane protein</topology>
    </subcellularLocation>
</comment>
<dbReference type="InterPro" id="IPR025505">
    <property type="entry name" value="FHIPEP_CS"/>
</dbReference>
<dbReference type="Pfam" id="PF00771">
    <property type="entry name" value="FHIPEP"/>
    <property type="match status" value="1"/>
</dbReference>
<dbReference type="PROSITE" id="PS00994">
    <property type="entry name" value="FHIPEP"/>
    <property type="match status" value="1"/>
</dbReference>
<dbReference type="InterPro" id="IPR006301">
    <property type="entry name" value="FlhA"/>
</dbReference>
<feature type="region of interest" description="Disordered" evidence="8">
    <location>
        <begin position="343"/>
        <end position="374"/>
    </location>
</feature>
<comment type="similarity">
    <text evidence="2 7">Belongs to the FHIPEP (flagella/HR/invasion proteins export pore) family.</text>
</comment>
<dbReference type="InterPro" id="IPR042196">
    <property type="entry name" value="FHIPEP_4"/>
</dbReference>
<keyword evidence="9" id="KW-0969">Cilium</keyword>
<evidence type="ECO:0000256" key="8">
    <source>
        <dbReference type="SAM" id="MobiDB-lite"/>
    </source>
</evidence>
<evidence type="ECO:0000256" key="6">
    <source>
        <dbReference type="ARBA" id="ARBA00023136"/>
    </source>
</evidence>
<keyword evidence="9" id="KW-0282">Flagellum</keyword>
<feature type="transmembrane region" description="Helical" evidence="7">
    <location>
        <begin position="296"/>
        <end position="312"/>
    </location>
</feature>
<evidence type="ECO:0000313" key="10">
    <source>
        <dbReference type="Proteomes" id="UP001595840"/>
    </source>
</evidence>
<dbReference type="PRINTS" id="PR00949">
    <property type="entry name" value="TYPE3IMAPROT"/>
</dbReference>
<feature type="transmembrane region" description="Helical" evidence="7">
    <location>
        <begin position="127"/>
        <end position="147"/>
    </location>
</feature>
<evidence type="ECO:0000256" key="7">
    <source>
        <dbReference type="RuleBase" id="RU364093"/>
    </source>
</evidence>
<dbReference type="PANTHER" id="PTHR30161">
    <property type="entry name" value="FLAGELLAR EXPORT PROTEIN, MEMBRANE FLHA SUBUNIT-RELATED"/>
    <property type="match status" value="1"/>
</dbReference>
<keyword evidence="5 7" id="KW-1133">Transmembrane helix</keyword>
<keyword evidence="7" id="KW-0813">Transport</keyword>
<feature type="transmembrane region" description="Helical" evidence="7">
    <location>
        <begin position="54"/>
        <end position="73"/>
    </location>
</feature>
<feature type="transmembrane region" description="Helical" evidence="7">
    <location>
        <begin position="249"/>
        <end position="275"/>
    </location>
</feature>
<keyword evidence="7" id="KW-1006">Bacterial flagellum protein export</keyword>
<dbReference type="Gene3D" id="3.40.50.12790">
    <property type="entry name" value="FHIPEP family, domain 4"/>
    <property type="match status" value="1"/>
</dbReference>
<evidence type="ECO:0000256" key="1">
    <source>
        <dbReference type="ARBA" id="ARBA00004651"/>
    </source>
</evidence>
<dbReference type="RefSeq" id="WP_290263346.1">
    <property type="nucleotide sequence ID" value="NZ_JAUFQG010000004.1"/>
</dbReference>
<keyword evidence="9" id="KW-0966">Cell projection</keyword>
<keyword evidence="4 7" id="KW-0812">Transmembrane</keyword>
<gene>
    <name evidence="7 9" type="primary">flhA</name>
    <name evidence="9" type="ORF">ACFOX3_15895</name>
</gene>
<evidence type="ECO:0000256" key="2">
    <source>
        <dbReference type="ARBA" id="ARBA00008835"/>
    </source>
</evidence>
<accession>A0ABV8V7A4</accession>
<evidence type="ECO:0000256" key="5">
    <source>
        <dbReference type="ARBA" id="ARBA00022989"/>
    </source>
</evidence>
<evidence type="ECO:0000313" key="9">
    <source>
        <dbReference type="EMBL" id="MFC4363799.1"/>
    </source>
</evidence>
<keyword evidence="7" id="KW-0653">Protein transport</keyword>
<proteinExistence type="inferred from homology"/>